<evidence type="ECO:0000313" key="3">
    <source>
        <dbReference type="Proteomes" id="UP000317257"/>
    </source>
</evidence>
<dbReference type="Proteomes" id="UP000317257">
    <property type="component" value="Unassembled WGS sequence"/>
</dbReference>
<accession>A0A5C6FZF7</accession>
<gene>
    <name evidence="2" type="ORF">ED733_000632</name>
</gene>
<evidence type="ECO:0000313" key="2">
    <source>
        <dbReference type="EMBL" id="TWU70524.1"/>
    </source>
</evidence>
<reference evidence="3" key="1">
    <citation type="submission" date="2018-12" db="EMBL/GenBank/DDBJ databases">
        <title>The complete genome of Metarhizium rileyi, a key fungal pathogen of Lepidoptera.</title>
        <authorList>
            <person name="Binneck E."/>
            <person name="Lastra C.C.L."/>
            <person name="Sosa-Gomez D.R."/>
        </authorList>
    </citation>
    <scope>NUCLEOTIDE SEQUENCE [LARGE SCALE GENOMIC DNA]</scope>
    <source>
        <strain evidence="3">Cep018-CH2</strain>
    </source>
</reference>
<evidence type="ECO:0000256" key="1">
    <source>
        <dbReference type="SAM" id="MobiDB-lite"/>
    </source>
</evidence>
<dbReference type="EMBL" id="SBHS01000076">
    <property type="protein sequence ID" value="TWU70524.1"/>
    <property type="molecule type" value="Genomic_DNA"/>
</dbReference>
<sequence>MCDNPSPGNGHADIHDAGSIIDKLARVLSDNHVIFARNLSMVISNEADDGTANPVLEFKAELISAQAPVPAPPMPPSVCTPLNIADPFLTTLDWTECLSEPWPGPEQVEAGQDVVSGGVTPDHLPVDLYEQVMNGRVPSGTSPVLHLLQSTDEQTAQDAFMEPMAEAGSLCVFSPAGLGSPNKPRQPGTQESFIVSNGCSPSPGPSPSSLMRRAAGSQDSPSRASAASEANPERPIASRRLRVHLASTARSVLRPDWAAYLEAELPRWARGDLWKHAGGAQDGISANLDSSYRELQLAYSAVCLLHTRLGDDAIRGRIALVELYRQYLRVLDTWELLDRGNRSIGRGDSTYIIDHILENAHPAWPELGGAARSALRSQFHDRKRYGKRWSMLADGLGEGIFFMCSPKLDKLV</sequence>
<feature type="compositionally biased region" description="Polar residues" evidence="1">
    <location>
        <begin position="187"/>
        <end position="199"/>
    </location>
</feature>
<proteinExistence type="predicted"/>
<name>A0A5C6FZF7_METRR</name>
<comment type="caution">
    <text evidence="2">The sequence shown here is derived from an EMBL/GenBank/DDBJ whole genome shotgun (WGS) entry which is preliminary data.</text>
</comment>
<feature type="region of interest" description="Disordered" evidence="1">
    <location>
        <begin position="178"/>
        <end position="233"/>
    </location>
</feature>
<protein>
    <submittedName>
        <fullName evidence="2">Uncharacterized protein</fullName>
    </submittedName>
</protein>
<dbReference type="AlphaFoldDB" id="A0A5C6FZF7"/>
<organism evidence="2 3">
    <name type="scientific">Metarhizium rileyi (strain RCEF 4871)</name>
    <name type="common">Nomuraea rileyi</name>
    <dbReference type="NCBI Taxonomy" id="1649241"/>
    <lineage>
        <taxon>Eukaryota</taxon>
        <taxon>Fungi</taxon>
        <taxon>Dikarya</taxon>
        <taxon>Ascomycota</taxon>
        <taxon>Pezizomycotina</taxon>
        <taxon>Sordariomycetes</taxon>
        <taxon>Hypocreomycetidae</taxon>
        <taxon>Hypocreales</taxon>
        <taxon>Clavicipitaceae</taxon>
        <taxon>Metarhizium</taxon>
    </lineage>
</organism>